<dbReference type="AlphaFoldDB" id="A0A2A9N6R9"/>
<dbReference type="Proteomes" id="UP000242287">
    <property type="component" value="Unassembled WGS sequence"/>
</dbReference>
<accession>A0A2A9N6R9</accession>
<gene>
    <name evidence="2" type="ORF">AMATHDRAFT_51855</name>
</gene>
<feature type="chain" id="PRO_5013151618" evidence="1">
    <location>
        <begin position="24"/>
        <end position="132"/>
    </location>
</feature>
<sequence>MRGQASWRTGWTALVGAFGRLCCRFLSCACAGLARRADVIIDEELIVIWRVCGMGVSIPMGVDNALLGEVIILVPLVVMLIKEEVSRRDDCYLIQHGRGRLRKISAEEKRDAQEGRKTHWHVLVNTVEKSGF</sequence>
<protein>
    <submittedName>
        <fullName evidence="2">Uncharacterized protein</fullName>
    </submittedName>
</protein>
<name>A0A2A9N6R9_9AGAR</name>
<dbReference type="EMBL" id="KZ302701">
    <property type="protein sequence ID" value="PFH44918.1"/>
    <property type="molecule type" value="Genomic_DNA"/>
</dbReference>
<evidence type="ECO:0000256" key="1">
    <source>
        <dbReference type="SAM" id="SignalP"/>
    </source>
</evidence>
<feature type="signal peptide" evidence="1">
    <location>
        <begin position="1"/>
        <end position="23"/>
    </location>
</feature>
<proteinExistence type="predicted"/>
<evidence type="ECO:0000313" key="3">
    <source>
        <dbReference type="Proteomes" id="UP000242287"/>
    </source>
</evidence>
<keyword evidence="1" id="KW-0732">Signal</keyword>
<evidence type="ECO:0000313" key="2">
    <source>
        <dbReference type="EMBL" id="PFH44918.1"/>
    </source>
</evidence>
<reference evidence="2 3" key="1">
    <citation type="submission" date="2014-02" db="EMBL/GenBank/DDBJ databases">
        <title>Transposable element dynamics among asymbiotic and ectomycorrhizal Amanita fungi.</title>
        <authorList>
            <consortium name="DOE Joint Genome Institute"/>
            <person name="Hess J."/>
            <person name="Skrede I."/>
            <person name="Wolfe B."/>
            <person name="LaButti K."/>
            <person name="Ohm R.A."/>
            <person name="Grigoriev I.V."/>
            <person name="Pringle A."/>
        </authorList>
    </citation>
    <scope>NUCLEOTIDE SEQUENCE [LARGE SCALE GENOMIC DNA]</scope>
    <source>
        <strain evidence="2 3">SKay4041</strain>
    </source>
</reference>
<organism evidence="2 3">
    <name type="scientific">Amanita thiersii Skay4041</name>
    <dbReference type="NCBI Taxonomy" id="703135"/>
    <lineage>
        <taxon>Eukaryota</taxon>
        <taxon>Fungi</taxon>
        <taxon>Dikarya</taxon>
        <taxon>Basidiomycota</taxon>
        <taxon>Agaricomycotina</taxon>
        <taxon>Agaricomycetes</taxon>
        <taxon>Agaricomycetidae</taxon>
        <taxon>Agaricales</taxon>
        <taxon>Pluteineae</taxon>
        <taxon>Amanitaceae</taxon>
        <taxon>Amanita</taxon>
    </lineage>
</organism>
<keyword evidence="3" id="KW-1185">Reference proteome</keyword>